<evidence type="ECO:0000313" key="2">
    <source>
        <dbReference type="Proteomes" id="UP001148838"/>
    </source>
</evidence>
<proteinExistence type="predicted"/>
<dbReference type="EMBL" id="JAJSOF020000040">
    <property type="protein sequence ID" value="KAJ4426204.1"/>
    <property type="molecule type" value="Genomic_DNA"/>
</dbReference>
<protein>
    <submittedName>
        <fullName evidence="1">Uncharacterized protein</fullName>
    </submittedName>
</protein>
<accession>A0ABQ8RX07</accession>
<organism evidence="1 2">
    <name type="scientific">Periplaneta americana</name>
    <name type="common">American cockroach</name>
    <name type="synonym">Blatta americana</name>
    <dbReference type="NCBI Taxonomy" id="6978"/>
    <lineage>
        <taxon>Eukaryota</taxon>
        <taxon>Metazoa</taxon>
        <taxon>Ecdysozoa</taxon>
        <taxon>Arthropoda</taxon>
        <taxon>Hexapoda</taxon>
        <taxon>Insecta</taxon>
        <taxon>Pterygota</taxon>
        <taxon>Neoptera</taxon>
        <taxon>Polyneoptera</taxon>
        <taxon>Dictyoptera</taxon>
        <taxon>Blattodea</taxon>
        <taxon>Blattoidea</taxon>
        <taxon>Blattidae</taxon>
        <taxon>Blattinae</taxon>
        <taxon>Periplaneta</taxon>
    </lineage>
</organism>
<gene>
    <name evidence="1" type="ORF">ANN_27013</name>
</gene>
<sequence length="104" mass="11448">MTTGLVKDTGKTGRPLMSQSEENVTIVQEMFNRSPAKSTCQAAHESRLTRYAVCQVLQKELLPMETPLRAAADTRRLWSQNGVLGVDAGLARRLASIVSKHPLK</sequence>
<dbReference type="Proteomes" id="UP001148838">
    <property type="component" value="Unassembled WGS sequence"/>
</dbReference>
<keyword evidence="2" id="KW-1185">Reference proteome</keyword>
<reference evidence="1 2" key="1">
    <citation type="journal article" date="2022" name="Allergy">
        <title>Genome assembly and annotation of Periplaneta americana reveal a comprehensive cockroach allergen profile.</title>
        <authorList>
            <person name="Wang L."/>
            <person name="Xiong Q."/>
            <person name="Saelim N."/>
            <person name="Wang L."/>
            <person name="Nong W."/>
            <person name="Wan A.T."/>
            <person name="Shi M."/>
            <person name="Liu X."/>
            <person name="Cao Q."/>
            <person name="Hui J.H.L."/>
            <person name="Sookrung N."/>
            <person name="Leung T.F."/>
            <person name="Tungtrongchitr A."/>
            <person name="Tsui S.K.W."/>
        </authorList>
    </citation>
    <scope>NUCLEOTIDE SEQUENCE [LARGE SCALE GENOMIC DNA]</scope>
    <source>
        <strain evidence="1">PWHHKU_190912</strain>
    </source>
</reference>
<comment type="caution">
    <text evidence="1">The sequence shown here is derived from an EMBL/GenBank/DDBJ whole genome shotgun (WGS) entry which is preliminary data.</text>
</comment>
<name>A0ABQ8RX07_PERAM</name>
<evidence type="ECO:0000313" key="1">
    <source>
        <dbReference type="EMBL" id="KAJ4426204.1"/>
    </source>
</evidence>